<comment type="similarity">
    <text evidence="2">Belongs to the major facilitator superfamily. Proton-dependent oligopeptide transporter (POT/PTR) (TC 2.A.17) family.</text>
</comment>
<evidence type="ECO:0000256" key="4">
    <source>
        <dbReference type="ARBA" id="ARBA00022989"/>
    </source>
</evidence>
<keyword evidence="8" id="KW-1185">Reference proteome</keyword>
<dbReference type="SUPFAM" id="SSF103473">
    <property type="entry name" value="MFS general substrate transporter"/>
    <property type="match status" value="1"/>
</dbReference>
<comment type="subcellular location">
    <subcellularLocation>
        <location evidence="1">Membrane</location>
        <topology evidence="1">Multi-pass membrane protein</topology>
    </subcellularLocation>
</comment>
<dbReference type="GO" id="GO:0016020">
    <property type="term" value="C:membrane"/>
    <property type="evidence" value="ECO:0007669"/>
    <property type="project" value="UniProtKB-SubCell"/>
</dbReference>
<dbReference type="EMBL" id="MVGC01000552">
    <property type="protein sequence ID" value="RJE18444.1"/>
    <property type="molecule type" value="Genomic_DNA"/>
</dbReference>
<dbReference type="STRING" id="2070753.A0A3A2ZGJ9"/>
<dbReference type="GO" id="GO:0022857">
    <property type="term" value="F:transmembrane transporter activity"/>
    <property type="evidence" value="ECO:0007669"/>
    <property type="project" value="InterPro"/>
</dbReference>
<evidence type="ECO:0000256" key="5">
    <source>
        <dbReference type="ARBA" id="ARBA00023136"/>
    </source>
</evidence>
<dbReference type="InterPro" id="IPR000109">
    <property type="entry name" value="POT_fam"/>
</dbReference>
<evidence type="ECO:0000256" key="3">
    <source>
        <dbReference type="ARBA" id="ARBA00022692"/>
    </source>
</evidence>
<name>A0A3A2ZGJ9_9EURO</name>
<keyword evidence="5 6" id="KW-0472">Membrane</keyword>
<gene>
    <name evidence="7" type="ORF">PHISCL_09226</name>
</gene>
<feature type="transmembrane region" description="Helical" evidence="6">
    <location>
        <begin position="96"/>
        <end position="116"/>
    </location>
</feature>
<proteinExistence type="inferred from homology"/>
<evidence type="ECO:0000256" key="6">
    <source>
        <dbReference type="SAM" id="Phobius"/>
    </source>
</evidence>
<dbReference type="OrthoDB" id="8904098at2759"/>
<feature type="transmembrane region" description="Helical" evidence="6">
    <location>
        <begin position="46"/>
        <end position="66"/>
    </location>
</feature>
<dbReference type="PANTHER" id="PTHR11654">
    <property type="entry name" value="OLIGOPEPTIDE TRANSPORTER-RELATED"/>
    <property type="match status" value="1"/>
</dbReference>
<feature type="transmembrane region" description="Helical" evidence="6">
    <location>
        <begin position="14"/>
        <end position="34"/>
    </location>
</feature>
<evidence type="ECO:0000313" key="8">
    <source>
        <dbReference type="Proteomes" id="UP000266188"/>
    </source>
</evidence>
<evidence type="ECO:0000313" key="7">
    <source>
        <dbReference type="EMBL" id="RJE18444.1"/>
    </source>
</evidence>
<protein>
    <submittedName>
        <fullName evidence="7">Peptide transporter</fullName>
    </submittedName>
</protein>
<reference evidence="8" key="1">
    <citation type="submission" date="2017-02" db="EMBL/GenBank/DDBJ databases">
        <authorList>
            <person name="Tafer H."/>
            <person name="Lopandic K."/>
        </authorList>
    </citation>
    <scope>NUCLEOTIDE SEQUENCE [LARGE SCALE GENOMIC DNA]</scope>
    <source>
        <strain evidence="8">CBS 366.77</strain>
    </source>
</reference>
<dbReference type="InterPro" id="IPR036259">
    <property type="entry name" value="MFS_trans_sf"/>
</dbReference>
<evidence type="ECO:0000256" key="1">
    <source>
        <dbReference type="ARBA" id="ARBA00004141"/>
    </source>
</evidence>
<sequence>MTTRGAPNDLISNFNPLTIIIASPVLSYVVYPLLRRYRIPFGPIKRITFGFVLAAISSVLGAILQWRVYETSPCGYYATGCTVGTGVSPISVWSQVPLYVLGALSELFANVTAYEVAYSRSPKSMRGLVTALFLFSSAIAAAISQAVIPALKDPHLIWPFVGTAVAGFVIAAVFYWMYRHVDQEEFLRDDAESQQGLAREGEERV</sequence>
<feature type="transmembrane region" description="Helical" evidence="6">
    <location>
        <begin position="157"/>
        <end position="178"/>
    </location>
</feature>
<dbReference type="AlphaFoldDB" id="A0A3A2ZGJ9"/>
<feature type="transmembrane region" description="Helical" evidence="6">
    <location>
        <begin position="128"/>
        <end position="151"/>
    </location>
</feature>
<dbReference type="Proteomes" id="UP000266188">
    <property type="component" value="Unassembled WGS sequence"/>
</dbReference>
<comment type="caution">
    <text evidence="7">The sequence shown here is derived from an EMBL/GenBank/DDBJ whole genome shotgun (WGS) entry which is preliminary data.</text>
</comment>
<keyword evidence="3 6" id="KW-0812">Transmembrane</keyword>
<dbReference type="Gene3D" id="1.20.1250.20">
    <property type="entry name" value="MFS general substrate transporter like domains"/>
    <property type="match status" value="1"/>
</dbReference>
<keyword evidence="4 6" id="KW-1133">Transmembrane helix</keyword>
<accession>A0A3A2ZGJ9</accession>
<evidence type="ECO:0000256" key="2">
    <source>
        <dbReference type="ARBA" id="ARBA00005982"/>
    </source>
</evidence>
<dbReference type="Pfam" id="PF00854">
    <property type="entry name" value="PTR2"/>
    <property type="match status" value="1"/>
</dbReference>
<organism evidence="7 8">
    <name type="scientific">Aspergillus sclerotialis</name>
    <dbReference type="NCBI Taxonomy" id="2070753"/>
    <lineage>
        <taxon>Eukaryota</taxon>
        <taxon>Fungi</taxon>
        <taxon>Dikarya</taxon>
        <taxon>Ascomycota</taxon>
        <taxon>Pezizomycotina</taxon>
        <taxon>Eurotiomycetes</taxon>
        <taxon>Eurotiomycetidae</taxon>
        <taxon>Eurotiales</taxon>
        <taxon>Aspergillaceae</taxon>
        <taxon>Aspergillus</taxon>
        <taxon>Aspergillus subgen. Polypaecilum</taxon>
    </lineage>
</organism>